<proteinExistence type="predicted"/>
<evidence type="ECO:0000313" key="2">
    <source>
        <dbReference type="EMBL" id="MDT7518540.1"/>
    </source>
</evidence>
<keyword evidence="3" id="KW-1185">Reference proteome</keyword>
<evidence type="ECO:0000256" key="1">
    <source>
        <dbReference type="SAM" id="SignalP"/>
    </source>
</evidence>
<comment type="caution">
    <text evidence="2">The sequence shown here is derived from an EMBL/GenBank/DDBJ whole genome shotgun (WGS) entry which is preliminary data.</text>
</comment>
<dbReference type="EMBL" id="JAVBIK010000001">
    <property type="protein sequence ID" value="MDT7518540.1"/>
    <property type="molecule type" value="Genomic_DNA"/>
</dbReference>
<protein>
    <submittedName>
        <fullName evidence="2">DUF2946 family protein</fullName>
    </submittedName>
</protein>
<dbReference type="RefSeq" id="WP_313874295.1">
    <property type="nucleotide sequence ID" value="NZ_JAVBIK010000001.1"/>
</dbReference>
<gene>
    <name evidence="2" type="ORF">RAE19_07455</name>
</gene>
<evidence type="ECO:0000313" key="3">
    <source>
        <dbReference type="Proteomes" id="UP001321700"/>
    </source>
</evidence>
<name>A0ABU3KLH3_9BURK</name>
<feature type="chain" id="PRO_5046079155" evidence="1">
    <location>
        <begin position="29"/>
        <end position="127"/>
    </location>
</feature>
<keyword evidence="1" id="KW-0732">Signal</keyword>
<accession>A0ABU3KLH3</accession>
<organism evidence="2 3">
    <name type="scientific">Rhodoferax potami</name>
    <dbReference type="NCBI Taxonomy" id="3068338"/>
    <lineage>
        <taxon>Bacteria</taxon>
        <taxon>Pseudomonadati</taxon>
        <taxon>Pseudomonadota</taxon>
        <taxon>Betaproteobacteria</taxon>
        <taxon>Burkholderiales</taxon>
        <taxon>Comamonadaceae</taxon>
        <taxon>Rhodoferax</taxon>
    </lineage>
</organism>
<sequence>MPLHRRWAVWLMLCVMGLGAALPTVSRAAAWASAGAWVEICSANGAAQWVRGAADAQVETPVDAPVALSLDHCPFCLQPSDRAAPPPAALPFAAQPARSVPIAVLPAAHLLQILSRPPPARGPPDLT</sequence>
<dbReference type="InterPro" id="IPR021333">
    <property type="entry name" value="DUF2946"/>
</dbReference>
<dbReference type="Proteomes" id="UP001321700">
    <property type="component" value="Unassembled WGS sequence"/>
</dbReference>
<reference evidence="2 3" key="1">
    <citation type="submission" date="2023-08" db="EMBL/GenBank/DDBJ databases">
        <title>Rhodoferax potami sp. nov. and Rhodoferax mekongensis sp. nov., isolated from the Mekong River in Thailand.</title>
        <authorList>
            <person name="Kitikhun S."/>
            <person name="Charoenyingcharoen P."/>
            <person name="Siriarchawattana P."/>
            <person name="Likhitrattanapisal S."/>
            <person name="Nilsakha T."/>
            <person name="Chanpet A."/>
            <person name="Rattanawaree P."/>
            <person name="Ingsriswang S."/>
        </authorList>
    </citation>
    <scope>NUCLEOTIDE SEQUENCE [LARGE SCALE GENOMIC DNA]</scope>
    <source>
        <strain evidence="2 3">TBRC 17660</strain>
    </source>
</reference>
<dbReference type="Pfam" id="PF11162">
    <property type="entry name" value="DUF2946"/>
    <property type="match status" value="1"/>
</dbReference>
<feature type="signal peptide" evidence="1">
    <location>
        <begin position="1"/>
        <end position="28"/>
    </location>
</feature>